<protein>
    <recommendedName>
        <fullName evidence="7 8">Elongation factor P</fullName>
        <shortName evidence="7">EF-P</shortName>
    </recommendedName>
</protein>
<dbReference type="SUPFAM" id="SSF50249">
    <property type="entry name" value="Nucleic acid-binding proteins"/>
    <property type="match status" value="2"/>
</dbReference>
<dbReference type="UniPathway" id="UPA00345"/>
<evidence type="ECO:0000256" key="5">
    <source>
        <dbReference type="ARBA" id="ARBA00022768"/>
    </source>
</evidence>
<dbReference type="PIRSF" id="PIRSF005901">
    <property type="entry name" value="EF-P"/>
    <property type="match status" value="1"/>
</dbReference>
<evidence type="ECO:0000256" key="1">
    <source>
        <dbReference type="ARBA" id="ARBA00004496"/>
    </source>
</evidence>
<comment type="subcellular location">
    <subcellularLocation>
        <location evidence="1 7">Cytoplasm</location>
    </subcellularLocation>
</comment>
<dbReference type="GO" id="GO:0003746">
    <property type="term" value="F:translation elongation factor activity"/>
    <property type="evidence" value="ECO:0007669"/>
    <property type="project" value="UniProtKB-UniRule"/>
</dbReference>
<feature type="domain" description="Elongation factor P C-terminal" evidence="10">
    <location>
        <begin position="131"/>
        <end position="187"/>
    </location>
</feature>
<evidence type="ECO:0000259" key="10">
    <source>
        <dbReference type="SMART" id="SM00841"/>
    </source>
</evidence>
<dbReference type="AlphaFoldDB" id="A0A1F6MCI2"/>
<comment type="function">
    <text evidence="7">Involved in peptide bond synthesis. Stimulates efficient translation and peptide-bond synthesis on native or reconstituted 70S ribosomes in vitro. Probably functions indirectly by altering the affinity of the ribosome for aminoacyl-tRNA, thus increasing their reactivity as acceptors for peptidyl transferase.</text>
</comment>
<dbReference type="Gene3D" id="2.40.50.140">
    <property type="entry name" value="Nucleic acid-binding proteins"/>
    <property type="match status" value="2"/>
</dbReference>
<evidence type="ECO:0000256" key="3">
    <source>
        <dbReference type="ARBA" id="ARBA00009479"/>
    </source>
</evidence>
<keyword evidence="6 7" id="KW-0648">Protein biosynthesis</keyword>
<dbReference type="InterPro" id="IPR020599">
    <property type="entry name" value="Transl_elong_fac_P/YeiP"/>
</dbReference>
<evidence type="ECO:0000256" key="7">
    <source>
        <dbReference type="HAMAP-Rule" id="MF_00141"/>
    </source>
</evidence>
<dbReference type="InterPro" id="IPR008991">
    <property type="entry name" value="Translation_prot_SH3-like_sf"/>
</dbReference>
<dbReference type="FunFam" id="2.40.50.140:FF:000009">
    <property type="entry name" value="Elongation factor P"/>
    <property type="match status" value="1"/>
</dbReference>
<dbReference type="FunFam" id="2.30.30.30:FF:000003">
    <property type="entry name" value="Elongation factor P"/>
    <property type="match status" value="1"/>
</dbReference>
<dbReference type="InterPro" id="IPR013185">
    <property type="entry name" value="Transl_elong_KOW-like"/>
</dbReference>
<dbReference type="InterPro" id="IPR012340">
    <property type="entry name" value="NA-bd_OB-fold"/>
</dbReference>
<comment type="similarity">
    <text evidence="3 7 9">Belongs to the elongation factor P family.</text>
</comment>
<dbReference type="FunFam" id="2.40.50.140:FF:000004">
    <property type="entry name" value="Elongation factor P"/>
    <property type="match status" value="1"/>
</dbReference>
<sequence length="191" mass="21216">MMAVTTSDIRKGAVIRHNNNLYAVVEFQHVNPGKGAAFTRTRMKELGTGKVIEISYKSGEAIDIVDVEFRTMQYLYKSGENFTFMNMKSYEQVEMNGDLAGEEAKYLKEGLEVILGIFEDRPVNMQLPKKIQYKVIEAPPAVKGDSAAGNVTKEIVLDNGLRVQAPIFIKEGEEVLVNTETGEYSARASQG</sequence>
<evidence type="ECO:0000256" key="8">
    <source>
        <dbReference type="NCBIfam" id="TIGR00038"/>
    </source>
</evidence>
<evidence type="ECO:0000313" key="12">
    <source>
        <dbReference type="EMBL" id="OGH69280.1"/>
    </source>
</evidence>
<comment type="caution">
    <text evidence="12">The sequence shown here is derived from an EMBL/GenBank/DDBJ whole genome shotgun (WGS) entry which is preliminary data.</text>
</comment>
<dbReference type="Pfam" id="PF08207">
    <property type="entry name" value="EFP_N"/>
    <property type="match status" value="1"/>
</dbReference>
<dbReference type="SMART" id="SM00841">
    <property type="entry name" value="Elong-fact-P_C"/>
    <property type="match status" value="1"/>
</dbReference>
<dbReference type="GO" id="GO:0043043">
    <property type="term" value="P:peptide biosynthetic process"/>
    <property type="evidence" value="ECO:0007669"/>
    <property type="project" value="InterPro"/>
</dbReference>
<dbReference type="NCBIfam" id="NF001810">
    <property type="entry name" value="PRK00529.1"/>
    <property type="match status" value="1"/>
</dbReference>
<name>A0A1F6MCI2_9BACT</name>
<gene>
    <name evidence="7" type="primary">efp</name>
    <name evidence="12" type="ORF">A3D53_00680</name>
</gene>
<dbReference type="GO" id="GO:0005829">
    <property type="term" value="C:cytosol"/>
    <property type="evidence" value="ECO:0007669"/>
    <property type="project" value="UniProtKB-ARBA"/>
</dbReference>
<dbReference type="PANTHER" id="PTHR30053:SF14">
    <property type="entry name" value="TRANSLATION ELONGATION FACTOR KOW-LIKE DOMAIN-CONTAINING PROTEIN"/>
    <property type="match status" value="1"/>
</dbReference>
<accession>A0A1F6MCI2</accession>
<evidence type="ECO:0000256" key="4">
    <source>
        <dbReference type="ARBA" id="ARBA00022490"/>
    </source>
</evidence>
<proteinExistence type="inferred from homology"/>
<evidence type="ECO:0000256" key="2">
    <source>
        <dbReference type="ARBA" id="ARBA00004815"/>
    </source>
</evidence>
<keyword evidence="4 7" id="KW-0963">Cytoplasm</keyword>
<dbReference type="Pfam" id="PF09285">
    <property type="entry name" value="Elong-fact-P_C"/>
    <property type="match status" value="1"/>
</dbReference>
<dbReference type="Gene3D" id="2.30.30.30">
    <property type="match status" value="1"/>
</dbReference>
<evidence type="ECO:0000259" key="11">
    <source>
        <dbReference type="SMART" id="SM01185"/>
    </source>
</evidence>
<dbReference type="SMART" id="SM01185">
    <property type="entry name" value="EFP"/>
    <property type="match status" value="1"/>
</dbReference>
<dbReference type="CDD" id="cd05794">
    <property type="entry name" value="S1_EF-P_repeat_2"/>
    <property type="match status" value="1"/>
</dbReference>
<dbReference type="Proteomes" id="UP000176413">
    <property type="component" value="Unassembled WGS sequence"/>
</dbReference>
<keyword evidence="5 7" id="KW-0251">Elongation factor</keyword>
<dbReference type="PANTHER" id="PTHR30053">
    <property type="entry name" value="ELONGATION FACTOR P"/>
    <property type="match status" value="1"/>
</dbReference>
<reference evidence="12 13" key="1">
    <citation type="journal article" date="2016" name="Nat. Commun.">
        <title>Thousands of microbial genomes shed light on interconnected biogeochemical processes in an aquifer system.</title>
        <authorList>
            <person name="Anantharaman K."/>
            <person name="Brown C.T."/>
            <person name="Hug L.A."/>
            <person name="Sharon I."/>
            <person name="Castelle C.J."/>
            <person name="Probst A.J."/>
            <person name="Thomas B.C."/>
            <person name="Singh A."/>
            <person name="Wilkins M.J."/>
            <person name="Karaoz U."/>
            <person name="Brodie E.L."/>
            <person name="Williams K.H."/>
            <person name="Hubbard S.S."/>
            <person name="Banfield J.F."/>
        </authorList>
    </citation>
    <scope>NUCLEOTIDE SEQUENCE [LARGE SCALE GENOMIC DNA]</scope>
</reference>
<dbReference type="InterPro" id="IPR014722">
    <property type="entry name" value="Rib_uL2_dom2"/>
</dbReference>
<dbReference type="NCBIfam" id="TIGR00038">
    <property type="entry name" value="efp"/>
    <property type="match status" value="1"/>
</dbReference>
<dbReference type="CDD" id="cd04470">
    <property type="entry name" value="S1_EF-P_repeat_1"/>
    <property type="match status" value="1"/>
</dbReference>
<organism evidence="12 13">
    <name type="scientific">Candidatus Magasanikbacteria bacterium RIFCSPHIGHO2_02_FULL_45_10</name>
    <dbReference type="NCBI Taxonomy" id="1798679"/>
    <lineage>
        <taxon>Bacteria</taxon>
        <taxon>Candidatus Magasanikiibacteriota</taxon>
    </lineage>
</organism>
<dbReference type="InterPro" id="IPR011768">
    <property type="entry name" value="Transl_elongation_fac_P"/>
</dbReference>
<dbReference type="HAMAP" id="MF_00141">
    <property type="entry name" value="EF_P"/>
    <property type="match status" value="1"/>
</dbReference>
<dbReference type="EMBL" id="MFQA01000007">
    <property type="protein sequence ID" value="OGH69280.1"/>
    <property type="molecule type" value="Genomic_DNA"/>
</dbReference>
<dbReference type="Pfam" id="PF01132">
    <property type="entry name" value="EFP"/>
    <property type="match status" value="1"/>
</dbReference>
<evidence type="ECO:0000313" key="13">
    <source>
        <dbReference type="Proteomes" id="UP000176413"/>
    </source>
</evidence>
<comment type="pathway">
    <text evidence="2 7">Protein biosynthesis; polypeptide chain elongation.</text>
</comment>
<dbReference type="SUPFAM" id="SSF50104">
    <property type="entry name" value="Translation proteins SH3-like domain"/>
    <property type="match status" value="1"/>
</dbReference>
<dbReference type="InterPro" id="IPR015365">
    <property type="entry name" value="Elong-fact-P_C"/>
</dbReference>
<dbReference type="InterPro" id="IPR001059">
    <property type="entry name" value="Transl_elong_P/YeiP_cen"/>
</dbReference>
<evidence type="ECO:0000256" key="9">
    <source>
        <dbReference type="RuleBase" id="RU004389"/>
    </source>
</evidence>
<evidence type="ECO:0000256" key="6">
    <source>
        <dbReference type="ARBA" id="ARBA00022917"/>
    </source>
</evidence>
<feature type="domain" description="Translation elongation factor P/YeiP central" evidence="11">
    <location>
        <begin position="69"/>
        <end position="123"/>
    </location>
</feature>